<keyword evidence="2" id="KW-1185">Reference proteome</keyword>
<dbReference type="RefSeq" id="WP_321566016.1">
    <property type="nucleotide sequence ID" value="NZ_CP139558.1"/>
</dbReference>
<sequence>MKMLNAMLLQSIAALPCILKERFATRLAGFGGRRKINVALDTDFKIRLQRLIDLEIERKKGK</sequence>
<evidence type="ECO:0000313" key="1">
    <source>
        <dbReference type="EMBL" id="WPU96930.1"/>
    </source>
</evidence>
<proteinExistence type="predicted"/>
<dbReference type="Proteomes" id="UP001324380">
    <property type="component" value="Chromosome"/>
</dbReference>
<organism evidence="1 2">
    <name type="scientific">Mucilaginibacter sabulilitoris</name>
    <dbReference type="NCBI Taxonomy" id="1173583"/>
    <lineage>
        <taxon>Bacteria</taxon>
        <taxon>Pseudomonadati</taxon>
        <taxon>Bacteroidota</taxon>
        <taxon>Sphingobacteriia</taxon>
        <taxon>Sphingobacteriales</taxon>
        <taxon>Sphingobacteriaceae</taxon>
        <taxon>Mucilaginibacter</taxon>
    </lineage>
</organism>
<accession>A0ABZ0TUZ5</accession>
<dbReference type="EMBL" id="CP139558">
    <property type="protein sequence ID" value="WPU96930.1"/>
    <property type="molecule type" value="Genomic_DNA"/>
</dbReference>
<gene>
    <name evidence="1" type="ORF">SNE25_15520</name>
</gene>
<name>A0ABZ0TUZ5_9SPHI</name>
<reference evidence="1 2" key="1">
    <citation type="submission" date="2023-11" db="EMBL/GenBank/DDBJ databases">
        <title>Analysis of the Genomes of Mucilaginibacter gossypii cycad 4 and M. sabulilitoris SNA2: microbes with the potential for plant growth promotion.</title>
        <authorList>
            <person name="Hirsch A.M."/>
            <person name="Humm E."/>
            <person name="Rubbi M."/>
            <person name="Del Vecchio G."/>
            <person name="Ha S.M."/>
            <person name="Pellegrini M."/>
            <person name="Gunsalus R.P."/>
        </authorList>
    </citation>
    <scope>NUCLEOTIDE SEQUENCE [LARGE SCALE GENOMIC DNA]</scope>
    <source>
        <strain evidence="1 2">SNA2</strain>
    </source>
</reference>
<protein>
    <submittedName>
        <fullName evidence="1">Uncharacterized protein</fullName>
    </submittedName>
</protein>
<evidence type="ECO:0000313" key="2">
    <source>
        <dbReference type="Proteomes" id="UP001324380"/>
    </source>
</evidence>